<sequence>MDIQFFSTFQHSHYVELAISKLKENEIDDIYAVPLDNRQIDTKLLDSMHGMDGTSLVDIGLILAMMGGTIGVARGFNLDWGPVFWGLIGSAVGFAIGFVFDVIKTLYKRKKIRTAKTKHGEVIIIVQCTNEQSRFVEQILWSNMALGVAKTRMQGGGERKQGRYKLRAFKINKTERN</sequence>
<protein>
    <recommendedName>
        <fullName evidence="4">DUF1269 domain-containing protein</fullName>
    </recommendedName>
</protein>
<gene>
    <name evidence="2" type="ORF">K0U00_06385</name>
</gene>
<feature type="transmembrane region" description="Helical" evidence="1">
    <location>
        <begin position="56"/>
        <end position="76"/>
    </location>
</feature>
<organism evidence="2 3">
    <name type="scientific">Paenibacillus sepulcri</name>
    <dbReference type="NCBI Taxonomy" id="359917"/>
    <lineage>
        <taxon>Bacteria</taxon>
        <taxon>Bacillati</taxon>
        <taxon>Bacillota</taxon>
        <taxon>Bacilli</taxon>
        <taxon>Bacillales</taxon>
        <taxon>Paenibacillaceae</taxon>
        <taxon>Paenibacillus</taxon>
    </lineage>
</organism>
<keyword evidence="1" id="KW-0472">Membrane</keyword>
<dbReference type="RefSeq" id="WP_210047041.1">
    <property type="nucleotide sequence ID" value="NZ_JBHLVU010000083.1"/>
</dbReference>
<keyword evidence="1" id="KW-0812">Transmembrane</keyword>
<accession>A0ABS7BYK1</accession>
<dbReference type="EMBL" id="JAHZIK010000101">
    <property type="protein sequence ID" value="MBW7453662.1"/>
    <property type="molecule type" value="Genomic_DNA"/>
</dbReference>
<name>A0ABS7BYK1_9BACL</name>
<comment type="caution">
    <text evidence="2">The sequence shown here is derived from an EMBL/GenBank/DDBJ whole genome shotgun (WGS) entry which is preliminary data.</text>
</comment>
<dbReference type="Proteomes" id="UP001519887">
    <property type="component" value="Unassembled WGS sequence"/>
</dbReference>
<reference evidence="2 3" key="1">
    <citation type="submission" date="2021-07" db="EMBL/GenBank/DDBJ databases">
        <title>Paenibacillus radiodurans sp. nov., isolated from the southeastern edge of Tengger Desert.</title>
        <authorList>
            <person name="Zhang G."/>
        </authorList>
    </citation>
    <scope>NUCLEOTIDE SEQUENCE [LARGE SCALE GENOMIC DNA]</scope>
    <source>
        <strain evidence="2 3">CCM 7311</strain>
    </source>
</reference>
<feature type="transmembrane region" description="Helical" evidence="1">
    <location>
        <begin position="82"/>
        <end position="103"/>
    </location>
</feature>
<keyword evidence="3" id="KW-1185">Reference proteome</keyword>
<evidence type="ECO:0000313" key="2">
    <source>
        <dbReference type="EMBL" id="MBW7453662.1"/>
    </source>
</evidence>
<evidence type="ECO:0000313" key="3">
    <source>
        <dbReference type="Proteomes" id="UP001519887"/>
    </source>
</evidence>
<evidence type="ECO:0000256" key="1">
    <source>
        <dbReference type="SAM" id="Phobius"/>
    </source>
</evidence>
<evidence type="ECO:0008006" key="4">
    <source>
        <dbReference type="Google" id="ProtNLM"/>
    </source>
</evidence>
<keyword evidence="1" id="KW-1133">Transmembrane helix</keyword>
<proteinExistence type="predicted"/>